<protein>
    <submittedName>
        <fullName evidence="2">Uncharacterized protein</fullName>
    </submittedName>
</protein>
<keyword evidence="3" id="KW-1185">Reference proteome</keyword>
<gene>
    <name evidence="2" type="ORF">SMRZ_LOCUS640</name>
</gene>
<evidence type="ECO:0000313" key="3">
    <source>
        <dbReference type="Proteomes" id="UP000277204"/>
    </source>
</evidence>
<proteinExistence type="predicted"/>
<name>A0A3P7W1P8_9TREM</name>
<keyword evidence="1" id="KW-1133">Transmembrane helix</keyword>
<sequence length="42" mass="4982">MLIHFFILVTFSWCVFIVPFVIGCTILYFGNICIDLRSRNRL</sequence>
<accession>A0A3P7W1P8</accession>
<keyword evidence="1" id="KW-0812">Transmembrane</keyword>
<keyword evidence="1" id="KW-0472">Membrane</keyword>
<dbReference type="AlphaFoldDB" id="A0A3P7W1P8"/>
<organism evidence="2 3">
    <name type="scientific">Schistosoma margrebowiei</name>
    <dbReference type="NCBI Taxonomy" id="48269"/>
    <lineage>
        <taxon>Eukaryota</taxon>
        <taxon>Metazoa</taxon>
        <taxon>Spiralia</taxon>
        <taxon>Lophotrochozoa</taxon>
        <taxon>Platyhelminthes</taxon>
        <taxon>Trematoda</taxon>
        <taxon>Digenea</taxon>
        <taxon>Strigeidida</taxon>
        <taxon>Schistosomatoidea</taxon>
        <taxon>Schistosomatidae</taxon>
        <taxon>Schistosoma</taxon>
    </lineage>
</organism>
<reference evidence="2 3" key="1">
    <citation type="submission" date="2018-11" db="EMBL/GenBank/DDBJ databases">
        <authorList>
            <consortium name="Pathogen Informatics"/>
        </authorList>
    </citation>
    <scope>NUCLEOTIDE SEQUENCE [LARGE SCALE GENOMIC DNA]</scope>
    <source>
        <strain evidence="2 3">Zambia</strain>
    </source>
</reference>
<dbReference type="EMBL" id="UZAI01000122">
    <property type="protein sequence ID" value="VDO48829.1"/>
    <property type="molecule type" value="Genomic_DNA"/>
</dbReference>
<feature type="transmembrane region" description="Helical" evidence="1">
    <location>
        <begin position="6"/>
        <end position="29"/>
    </location>
</feature>
<evidence type="ECO:0000313" key="2">
    <source>
        <dbReference type="EMBL" id="VDO48829.1"/>
    </source>
</evidence>
<evidence type="ECO:0000256" key="1">
    <source>
        <dbReference type="SAM" id="Phobius"/>
    </source>
</evidence>
<dbReference type="Proteomes" id="UP000277204">
    <property type="component" value="Unassembled WGS sequence"/>
</dbReference>